<dbReference type="InterPro" id="IPR041601">
    <property type="entry name" value="FRP"/>
</dbReference>
<dbReference type="AlphaFoldDB" id="A0A3S1ICB4"/>
<gene>
    <name evidence="1" type="ORF">DSM106972_090490</name>
</gene>
<dbReference type="Gene3D" id="6.10.140.1840">
    <property type="match status" value="1"/>
</dbReference>
<evidence type="ECO:0000313" key="2">
    <source>
        <dbReference type="Proteomes" id="UP000271624"/>
    </source>
</evidence>
<accession>A0A3S1ICB4</accession>
<dbReference type="OrthoDB" id="8239247at2"/>
<dbReference type="Proteomes" id="UP000271624">
    <property type="component" value="Unassembled WGS sequence"/>
</dbReference>
<reference evidence="1" key="1">
    <citation type="submission" date="2018-12" db="EMBL/GenBank/DDBJ databases">
        <authorList>
            <person name="Will S."/>
            <person name="Neumann-Schaal M."/>
            <person name="Henke P."/>
        </authorList>
    </citation>
    <scope>NUCLEOTIDE SEQUENCE</scope>
    <source>
        <strain evidence="1">PCC 7102</strain>
    </source>
</reference>
<keyword evidence="2" id="KW-1185">Reference proteome</keyword>
<name>A0A3S1ICB4_9CYAN</name>
<comment type="caution">
    <text evidence="1">The sequence shown here is derived from an EMBL/GenBank/DDBJ whole genome shotgun (WGS) entry which is preliminary data.</text>
</comment>
<dbReference type="Pfam" id="PF18032">
    <property type="entry name" value="FRP"/>
    <property type="match status" value="1"/>
</dbReference>
<dbReference type="EMBL" id="RSCL01000042">
    <property type="protein sequence ID" value="RUS95273.1"/>
    <property type="molecule type" value="Genomic_DNA"/>
</dbReference>
<organism evidence="1 2">
    <name type="scientific">Dulcicalothrix desertica PCC 7102</name>
    <dbReference type="NCBI Taxonomy" id="232991"/>
    <lineage>
        <taxon>Bacteria</taxon>
        <taxon>Bacillati</taxon>
        <taxon>Cyanobacteriota</taxon>
        <taxon>Cyanophyceae</taxon>
        <taxon>Nostocales</taxon>
        <taxon>Calotrichaceae</taxon>
        <taxon>Dulcicalothrix</taxon>
    </lineage>
</organism>
<evidence type="ECO:0008006" key="3">
    <source>
        <dbReference type="Google" id="ProtNLM"/>
    </source>
</evidence>
<dbReference type="GO" id="GO:0042651">
    <property type="term" value="C:thylakoid membrane"/>
    <property type="evidence" value="ECO:0007669"/>
    <property type="project" value="InterPro"/>
</dbReference>
<sequence>MDVREVEISNEGIENGWSLQEQTTAHHCFDLAYERESAGLMQSVRSRANIITTIDDMWHLHDFLSARRHDLDGKYDFRYPFLIMVFAQLVKEGWLQLQELEGLDSLKLAKIGALSKM</sequence>
<dbReference type="InterPro" id="IPR053747">
    <property type="entry name" value="Fluoresc_Recovery_Reg"/>
</dbReference>
<proteinExistence type="predicted"/>
<protein>
    <recommendedName>
        <fullName evidence="3">Fluorescence recovery protein</fullName>
    </recommendedName>
</protein>
<dbReference type="RefSeq" id="WP_127087010.1">
    <property type="nucleotide sequence ID" value="NZ_RSCL01000042.1"/>
</dbReference>
<evidence type="ECO:0000313" key="1">
    <source>
        <dbReference type="EMBL" id="RUS95273.1"/>
    </source>
</evidence>
<reference evidence="1" key="2">
    <citation type="journal article" date="2019" name="Genome Biol. Evol.">
        <title>Day and night: Metabolic profiles and evolutionary relationships of six axenic non-marine cyanobacteria.</title>
        <authorList>
            <person name="Will S.E."/>
            <person name="Henke P."/>
            <person name="Boedeker C."/>
            <person name="Huang S."/>
            <person name="Brinkmann H."/>
            <person name="Rohde M."/>
            <person name="Jarek M."/>
            <person name="Friedl T."/>
            <person name="Seufert S."/>
            <person name="Schumacher M."/>
            <person name="Overmann J."/>
            <person name="Neumann-Schaal M."/>
            <person name="Petersen J."/>
        </authorList>
    </citation>
    <scope>NUCLEOTIDE SEQUENCE [LARGE SCALE GENOMIC DNA]</scope>
    <source>
        <strain evidence="1">PCC 7102</strain>
    </source>
</reference>